<dbReference type="InterPro" id="IPR014718">
    <property type="entry name" value="GH-type_carb-bd"/>
</dbReference>
<dbReference type="Gene3D" id="2.70.98.10">
    <property type="match status" value="1"/>
</dbReference>
<dbReference type="SUPFAM" id="SSF74650">
    <property type="entry name" value="Galactose mutarotase-like"/>
    <property type="match status" value="1"/>
</dbReference>
<sequence>MTGSTVTITAGGYTAAIGLRGGQLLSLTNTNPYSGTPQNLIVPADRVEDSAFAGAVLAPWPNRIAKASYTFGDTTYELTPNEESTESAIHGLFYAVDFEIQSQRDSEVHLHGVLEPSEGYPFRLEAALVYRVGAGLGLTASLSVRYRPLEEDAAAAAPFGAGFHPYLTAGDAPLKACRLKLPAATVAKTKPNGQVTNRGPVTGDFDLTDSPLLAGLSIDHAYTDLPEEGWSAELLHGPSGLMVRMISDTPWAQVYTGENVGRSGVAVEPMTCPPNAFNSGENLVELTPEGGWHRVGYSIEAFRL</sequence>
<protein>
    <recommendedName>
        <fullName evidence="3">Aldose 1-epimerase</fullName>
    </recommendedName>
</protein>
<proteinExistence type="predicted"/>
<comment type="caution">
    <text evidence="1">The sequence shown here is derived from an EMBL/GenBank/DDBJ whole genome shotgun (WGS) entry which is preliminary data.</text>
</comment>
<evidence type="ECO:0008006" key="3">
    <source>
        <dbReference type="Google" id="ProtNLM"/>
    </source>
</evidence>
<dbReference type="InterPro" id="IPR008183">
    <property type="entry name" value="Aldose_1/G6P_1-epimerase"/>
</dbReference>
<dbReference type="GO" id="GO:0006006">
    <property type="term" value="P:glucose metabolic process"/>
    <property type="evidence" value="ECO:0007669"/>
    <property type="project" value="TreeGrafter"/>
</dbReference>
<dbReference type="GO" id="GO:0033499">
    <property type="term" value="P:galactose catabolic process via UDP-galactose, Leloir pathway"/>
    <property type="evidence" value="ECO:0007669"/>
    <property type="project" value="TreeGrafter"/>
</dbReference>
<dbReference type="RefSeq" id="WP_168887237.1">
    <property type="nucleotide sequence ID" value="NZ_JABAHY010000005.1"/>
</dbReference>
<name>A0A7X8TJ74_9MICC</name>
<dbReference type="PANTHER" id="PTHR10091:SF0">
    <property type="entry name" value="GALACTOSE MUTAROTASE"/>
    <property type="match status" value="1"/>
</dbReference>
<dbReference type="Pfam" id="PF01263">
    <property type="entry name" value="Aldose_epim"/>
    <property type="match status" value="1"/>
</dbReference>
<keyword evidence="2" id="KW-1185">Reference proteome</keyword>
<evidence type="ECO:0000313" key="2">
    <source>
        <dbReference type="Proteomes" id="UP000523139"/>
    </source>
</evidence>
<dbReference type="GO" id="GO:0030246">
    <property type="term" value="F:carbohydrate binding"/>
    <property type="evidence" value="ECO:0007669"/>
    <property type="project" value="InterPro"/>
</dbReference>
<dbReference type="EMBL" id="JABAHY010000005">
    <property type="protein sequence ID" value="NLS09741.1"/>
    <property type="molecule type" value="Genomic_DNA"/>
</dbReference>
<dbReference type="GO" id="GO:0004034">
    <property type="term" value="F:aldose 1-epimerase activity"/>
    <property type="evidence" value="ECO:0007669"/>
    <property type="project" value="TreeGrafter"/>
</dbReference>
<reference evidence="1 2" key="1">
    <citation type="submission" date="2020-04" db="EMBL/GenBank/DDBJ databases">
        <title>Nesterenkonia sp. nov., isolated from marine sediment.</title>
        <authorList>
            <person name="Zhang G."/>
        </authorList>
    </citation>
    <scope>NUCLEOTIDE SEQUENCE [LARGE SCALE GENOMIC DNA]</scope>
    <source>
        <strain evidence="1 2">MY13</strain>
    </source>
</reference>
<dbReference type="Proteomes" id="UP000523139">
    <property type="component" value="Unassembled WGS sequence"/>
</dbReference>
<organism evidence="1 2">
    <name type="scientific">Nesterenkonia sedimenti</name>
    <dbReference type="NCBI Taxonomy" id="1463632"/>
    <lineage>
        <taxon>Bacteria</taxon>
        <taxon>Bacillati</taxon>
        <taxon>Actinomycetota</taxon>
        <taxon>Actinomycetes</taxon>
        <taxon>Micrococcales</taxon>
        <taxon>Micrococcaceae</taxon>
        <taxon>Nesterenkonia</taxon>
    </lineage>
</organism>
<gene>
    <name evidence="1" type="ORF">HGQ17_06920</name>
</gene>
<evidence type="ECO:0000313" key="1">
    <source>
        <dbReference type="EMBL" id="NLS09741.1"/>
    </source>
</evidence>
<dbReference type="InterPro" id="IPR011013">
    <property type="entry name" value="Gal_mutarotase_sf_dom"/>
</dbReference>
<accession>A0A7X8TJ74</accession>
<dbReference type="PANTHER" id="PTHR10091">
    <property type="entry name" value="ALDOSE-1-EPIMERASE"/>
    <property type="match status" value="1"/>
</dbReference>
<dbReference type="AlphaFoldDB" id="A0A7X8TJ74"/>